<accession>A0A562LB65</accession>
<dbReference type="CDD" id="cd04496">
    <property type="entry name" value="SSB_OBF"/>
    <property type="match status" value="1"/>
</dbReference>
<dbReference type="Pfam" id="PF00436">
    <property type="entry name" value="SSB"/>
    <property type="match status" value="1"/>
</dbReference>
<name>A0A562LB65_9GAMM</name>
<evidence type="ECO:0000256" key="1">
    <source>
        <dbReference type="ARBA" id="ARBA00023125"/>
    </source>
</evidence>
<dbReference type="PROSITE" id="PS50935">
    <property type="entry name" value="SSB"/>
    <property type="match status" value="1"/>
</dbReference>
<dbReference type="RefSeq" id="WP_144898499.1">
    <property type="nucleotide sequence ID" value="NZ_VLKN01000002.1"/>
</dbReference>
<dbReference type="OrthoDB" id="9809878at2"/>
<dbReference type="SUPFAM" id="SSF50249">
    <property type="entry name" value="Nucleic acid-binding proteins"/>
    <property type="match status" value="1"/>
</dbReference>
<sequence>MNNCTFIGRVGKDAATRFTQGGDPVTGWSLAVDSGYGDKKQTLWLDCSLWGKRGEKVAEYITKGSQLGATGELGTREHDGKTYLTLRVAEVSLIGGKPEGAQRQRQEPKPAPSEMQDDDIPF</sequence>
<evidence type="ECO:0000256" key="3">
    <source>
        <dbReference type="RuleBase" id="RU000524"/>
    </source>
</evidence>
<reference evidence="5 6" key="1">
    <citation type="journal article" date="2015" name="Stand. Genomic Sci.">
        <title>Genomic Encyclopedia of Bacterial and Archaeal Type Strains, Phase III: the genomes of soil and plant-associated and newly described type strains.</title>
        <authorList>
            <person name="Whitman W.B."/>
            <person name="Woyke T."/>
            <person name="Klenk H.P."/>
            <person name="Zhou Y."/>
            <person name="Lilburn T.G."/>
            <person name="Beck B.J."/>
            <person name="De Vos P."/>
            <person name="Vandamme P."/>
            <person name="Eisen J.A."/>
            <person name="Garrity G."/>
            <person name="Hugenholtz P."/>
            <person name="Kyrpides N.C."/>
        </authorList>
    </citation>
    <scope>NUCLEOTIDE SEQUENCE [LARGE SCALE GENOMIC DNA]</scope>
    <source>
        <strain evidence="5 6">CGMCC 1.10821</strain>
    </source>
</reference>
<evidence type="ECO:0000313" key="5">
    <source>
        <dbReference type="EMBL" id="TWI04848.1"/>
    </source>
</evidence>
<dbReference type="GO" id="GO:0003697">
    <property type="term" value="F:single-stranded DNA binding"/>
    <property type="evidence" value="ECO:0007669"/>
    <property type="project" value="InterPro"/>
</dbReference>
<evidence type="ECO:0000256" key="2">
    <source>
        <dbReference type="PIRNR" id="PIRNR002070"/>
    </source>
</evidence>
<dbReference type="AlphaFoldDB" id="A0A562LB65"/>
<organism evidence="5 6">
    <name type="scientific">Luteimonas cucumeris</name>
    <dbReference type="NCBI Taxonomy" id="985012"/>
    <lineage>
        <taxon>Bacteria</taxon>
        <taxon>Pseudomonadati</taxon>
        <taxon>Pseudomonadota</taxon>
        <taxon>Gammaproteobacteria</taxon>
        <taxon>Lysobacterales</taxon>
        <taxon>Lysobacteraceae</taxon>
        <taxon>Luteimonas</taxon>
    </lineage>
</organism>
<proteinExistence type="predicted"/>
<dbReference type="Proteomes" id="UP000315167">
    <property type="component" value="Unassembled WGS sequence"/>
</dbReference>
<feature type="region of interest" description="Disordered" evidence="4">
    <location>
        <begin position="94"/>
        <end position="122"/>
    </location>
</feature>
<dbReference type="GO" id="GO:0006260">
    <property type="term" value="P:DNA replication"/>
    <property type="evidence" value="ECO:0007669"/>
    <property type="project" value="InterPro"/>
</dbReference>
<dbReference type="InterPro" id="IPR000424">
    <property type="entry name" value="Primosome_PriB/ssb"/>
</dbReference>
<comment type="caution">
    <text evidence="5">The sequence shown here is derived from an EMBL/GenBank/DDBJ whole genome shotgun (WGS) entry which is preliminary data.</text>
</comment>
<dbReference type="Gene3D" id="2.40.50.140">
    <property type="entry name" value="Nucleic acid-binding proteins"/>
    <property type="match status" value="1"/>
</dbReference>
<dbReference type="NCBIfam" id="TIGR00621">
    <property type="entry name" value="ssb"/>
    <property type="match status" value="1"/>
</dbReference>
<evidence type="ECO:0000256" key="4">
    <source>
        <dbReference type="SAM" id="MobiDB-lite"/>
    </source>
</evidence>
<dbReference type="PIRSF" id="PIRSF002070">
    <property type="entry name" value="SSB"/>
    <property type="match status" value="1"/>
</dbReference>
<evidence type="ECO:0000313" key="6">
    <source>
        <dbReference type="Proteomes" id="UP000315167"/>
    </source>
</evidence>
<dbReference type="InterPro" id="IPR011344">
    <property type="entry name" value="ssDNA-bd"/>
</dbReference>
<dbReference type="InterPro" id="IPR012340">
    <property type="entry name" value="NA-bd_OB-fold"/>
</dbReference>
<dbReference type="EMBL" id="VLKN01000002">
    <property type="protein sequence ID" value="TWI04848.1"/>
    <property type="molecule type" value="Genomic_DNA"/>
</dbReference>
<gene>
    <name evidence="5" type="ORF">IP90_00988</name>
</gene>
<protein>
    <recommendedName>
        <fullName evidence="2 3">Single-stranded DNA-binding protein</fullName>
    </recommendedName>
</protein>
<keyword evidence="1 2" id="KW-0238">DNA-binding</keyword>
<keyword evidence="6" id="KW-1185">Reference proteome</keyword>